<dbReference type="SUPFAM" id="SSF49384">
    <property type="entry name" value="Carbohydrate-binding domain"/>
    <property type="match status" value="1"/>
</dbReference>
<reference evidence="2 3" key="1">
    <citation type="journal article" date="2015" name="Nature">
        <title>rRNA introns, odd ribosomes, and small enigmatic genomes across a large radiation of phyla.</title>
        <authorList>
            <person name="Brown C.T."/>
            <person name="Hug L.A."/>
            <person name="Thomas B.C."/>
            <person name="Sharon I."/>
            <person name="Castelle C.J."/>
            <person name="Singh A."/>
            <person name="Wilkins M.J."/>
            <person name="Williams K.H."/>
            <person name="Banfield J.F."/>
        </authorList>
    </citation>
    <scope>NUCLEOTIDE SEQUENCE [LARGE SCALE GENOMIC DNA]</scope>
</reference>
<keyword evidence="1" id="KW-1133">Transmembrane helix</keyword>
<dbReference type="InterPro" id="IPR008965">
    <property type="entry name" value="CBM2/CBM3_carb-bd_dom_sf"/>
</dbReference>
<gene>
    <name evidence="2" type="ORF">UU38_C0003G0228</name>
</gene>
<dbReference type="Gene3D" id="2.60.40.680">
    <property type="match status" value="1"/>
</dbReference>
<feature type="transmembrane region" description="Helical" evidence="1">
    <location>
        <begin position="269"/>
        <end position="286"/>
    </location>
</feature>
<organism evidence="2 3">
    <name type="scientific">Candidatus Wolfebacteria bacterium GW2011_GWB1_41_12</name>
    <dbReference type="NCBI Taxonomy" id="1619006"/>
    <lineage>
        <taxon>Bacteria</taxon>
        <taxon>Candidatus Wolfeibacteriota</taxon>
    </lineage>
</organism>
<proteinExistence type="predicted"/>
<sequence>MNSKSKIKNYFIPVLAIFTLLPLLTFAAELRVEIKNREISVGEQFKVDVVLNAKGEELNAIEGSILFPDNLISLKEIRDGNSIINFWIERPKITNERKIDFSGIIPGGYKEANGFLFSAIFVAKSEGQGIIEFRNFRALKNDGLGTSASLAASSFQFLVSKQVPVSQIPTSEIKDSDPPEKFGSEIASDPTLFDGKWFLVFATQDKGSGIDHYEVRENFWGGFVIAKSPYILQNQNVDKKIYVKATDKAGNERIEAFYPVHYRPWYQNYRIIAILMIVAVIVGVILKKFNGKNR</sequence>
<name>A0A0G0UN86_9BACT</name>
<evidence type="ECO:0000313" key="3">
    <source>
        <dbReference type="Proteomes" id="UP000033918"/>
    </source>
</evidence>
<evidence type="ECO:0008006" key="4">
    <source>
        <dbReference type="Google" id="ProtNLM"/>
    </source>
</evidence>
<dbReference type="AlphaFoldDB" id="A0A0G0UN86"/>
<comment type="caution">
    <text evidence="2">The sequence shown here is derived from an EMBL/GenBank/DDBJ whole genome shotgun (WGS) entry which is preliminary data.</text>
</comment>
<protein>
    <recommendedName>
        <fullName evidence="4">Cohesin domain-containing protein</fullName>
    </recommendedName>
</protein>
<dbReference type="GO" id="GO:0030246">
    <property type="term" value="F:carbohydrate binding"/>
    <property type="evidence" value="ECO:0007669"/>
    <property type="project" value="InterPro"/>
</dbReference>
<keyword evidence="1" id="KW-0812">Transmembrane</keyword>
<evidence type="ECO:0000256" key="1">
    <source>
        <dbReference type="SAM" id="Phobius"/>
    </source>
</evidence>
<keyword evidence="1" id="KW-0472">Membrane</keyword>
<dbReference type="Proteomes" id="UP000033918">
    <property type="component" value="Unassembled WGS sequence"/>
</dbReference>
<evidence type="ECO:0000313" key="2">
    <source>
        <dbReference type="EMBL" id="KKR88976.1"/>
    </source>
</evidence>
<dbReference type="EMBL" id="LCAK01000003">
    <property type="protein sequence ID" value="KKR88976.1"/>
    <property type="molecule type" value="Genomic_DNA"/>
</dbReference>
<accession>A0A0G0UN86</accession>